<dbReference type="CDD" id="cd00093">
    <property type="entry name" value="HTH_XRE"/>
    <property type="match status" value="1"/>
</dbReference>
<dbReference type="SMART" id="SM00530">
    <property type="entry name" value="HTH_XRE"/>
    <property type="match status" value="1"/>
</dbReference>
<dbReference type="Pfam" id="PF13560">
    <property type="entry name" value="HTH_31"/>
    <property type="match status" value="1"/>
</dbReference>
<dbReference type="RefSeq" id="WP_146277625.1">
    <property type="nucleotide sequence ID" value="NZ_CP042260.1"/>
</dbReference>
<dbReference type="InterPro" id="IPR010982">
    <property type="entry name" value="Lambda_DNA-bd_dom_sf"/>
</dbReference>
<proteinExistence type="predicted"/>
<keyword evidence="3" id="KW-1185">Reference proteome</keyword>
<dbReference type="EMBL" id="CP042260">
    <property type="protein sequence ID" value="QDY67309.1"/>
    <property type="molecule type" value="Genomic_DNA"/>
</dbReference>
<dbReference type="PROSITE" id="PS50943">
    <property type="entry name" value="HTH_CROC1"/>
    <property type="match status" value="1"/>
</dbReference>
<accession>A0ABX5YCD5</accession>
<dbReference type="SUPFAM" id="SSF47413">
    <property type="entry name" value="lambda repressor-like DNA-binding domains"/>
    <property type="match status" value="1"/>
</dbReference>
<evidence type="ECO:0000259" key="1">
    <source>
        <dbReference type="PROSITE" id="PS50943"/>
    </source>
</evidence>
<evidence type="ECO:0000313" key="2">
    <source>
        <dbReference type="EMBL" id="QDY67309.1"/>
    </source>
</evidence>
<gene>
    <name evidence="2" type="ORF">FQA45_13845</name>
</gene>
<organism evidence="2 3">
    <name type="scientific">Glutamicibacter halophytocola</name>
    <dbReference type="NCBI Taxonomy" id="1933880"/>
    <lineage>
        <taxon>Bacteria</taxon>
        <taxon>Bacillati</taxon>
        <taxon>Actinomycetota</taxon>
        <taxon>Actinomycetes</taxon>
        <taxon>Micrococcales</taxon>
        <taxon>Micrococcaceae</taxon>
        <taxon>Glutamicibacter</taxon>
    </lineage>
</organism>
<feature type="domain" description="HTH cro/C1-type" evidence="1">
    <location>
        <begin position="15"/>
        <end position="69"/>
    </location>
</feature>
<sequence>MKSPSFTVASLADRIRTQRGVLGLTQAALANSVGVSRKFIVDLESGKETVALGLVLRVLKRLGFEEPGLRIINDRGSEIAEDFRETLEAKDFEFALRLISEYSTESLAEGRPLLAQSPELEDSQYQVALAAITKWIASQTNMPVPQWAADIARPSEPVFLSEKLYPVGEKMKELIRAETPPELQELNVWIRQRSLGTA</sequence>
<name>A0ABX5YCD5_9MICC</name>
<evidence type="ECO:0000313" key="3">
    <source>
        <dbReference type="Proteomes" id="UP000320717"/>
    </source>
</evidence>
<reference evidence="2 3" key="1">
    <citation type="submission" date="2019-07" db="EMBL/GenBank/DDBJ databases">
        <title>Complete Genome Sequence of drought tolerant Plant Growth-Promoting Rhizobacterium Glutamicibacter halophytocola DR408.</title>
        <authorList>
            <person name="Nishu S.D."/>
            <person name="Lee T.K."/>
        </authorList>
    </citation>
    <scope>NUCLEOTIDE SEQUENCE [LARGE SCALE GENOMIC DNA]</scope>
    <source>
        <strain evidence="2 3">DR408</strain>
    </source>
</reference>
<protein>
    <submittedName>
        <fullName evidence="2">Helix-turn-helix domain-containing protein</fullName>
    </submittedName>
</protein>
<dbReference type="Gene3D" id="1.10.260.40">
    <property type="entry name" value="lambda repressor-like DNA-binding domains"/>
    <property type="match status" value="1"/>
</dbReference>
<dbReference type="Proteomes" id="UP000320717">
    <property type="component" value="Chromosome"/>
</dbReference>
<dbReference type="InterPro" id="IPR001387">
    <property type="entry name" value="Cro/C1-type_HTH"/>
</dbReference>